<dbReference type="PANTHER" id="PTHR35866:SF1">
    <property type="entry name" value="YKGJ FAMILY CYSTEINE CLUSTER PROTEIN"/>
    <property type="match status" value="1"/>
</dbReference>
<sequence>MELLTKTRKAKTMSKEDFETIKIKDGMVDIKYYHDLAQQKHQEHEKFLATLRKKKPKHLDKIVKETHQEIFDVVDCTKCANCCKDLGPLFTEADIERIAKAFRMHLGHFEDAYLRVDEDGDKVFKCMPCPFLGSDNLCTIYPIRPKACREFPHTDRKKIYQINHLTIQNTLYCPAAYLFVERLKEKLGY</sequence>
<dbReference type="AlphaFoldDB" id="F7R362"/>
<dbReference type="Proteomes" id="UP000002971">
    <property type="component" value="Unassembled WGS sequence"/>
</dbReference>
<evidence type="ECO:0000313" key="2">
    <source>
        <dbReference type="Proteomes" id="UP000002971"/>
    </source>
</evidence>
<comment type="caution">
    <text evidence="1">The sequence shown here is derived from an EMBL/GenBank/DDBJ whole genome shotgun (WGS) entry which is preliminary data.</text>
</comment>
<protein>
    <submittedName>
        <fullName evidence="1">Fe-S-cluster oxidoreductase</fullName>
    </submittedName>
</protein>
<name>F7R362_9LACO</name>
<accession>F7R362</accession>
<dbReference type="PANTHER" id="PTHR35866">
    <property type="entry name" value="PUTATIVE-RELATED"/>
    <property type="match status" value="1"/>
</dbReference>
<reference evidence="1 2" key="1">
    <citation type="journal article" date="2011" name="J. Bacteriol.">
        <title>Genome Sequence of Lactobacillus ruminis SPM0211, Isolated from a Fecal Sample from a Healthy Korean.</title>
        <authorList>
            <person name="Lee S."/>
            <person name="Cho Y.J."/>
            <person name="Lee A.H."/>
            <person name="Chun J."/>
            <person name="Ha N.J."/>
            <person name="Ko G."/>
        </authorList>
    </citation>
    <scope>NUCLEOTIDE SEQUENCE [LARGE SCALE GENOMIC DNA]</scope>
    <source>
        <strain evidence="1 2">SPM0211</strain>
    </source>
</reference>
<dbReference type="Pfam" id="PF03692">
    <property type="entry name" value="CxxCxxCC"/>
    <property type="match status" value="1"/>
</dbReference>
<gene>
    <name evidence="1" type="ORF">LRU_01926</name>
</gene>
<dbReference type="InterPro" id="IPR005358">
    <property type="entry name" value="Puta_zinc/iron-chelating_dom"/>
</dbReference>
<proteinExistence type="predicted"/>
<evidence type="ECO:0000313" key="1">
    <source>
        <dbReference type="EMBL" id="EGM50244.1"/>
    </source>
</evidence>
<dbReference type="EMBL" id="AFOJ01000007">
    <property type="protein sequence ID" value="EGM50244.1"/>
    <property type="molecule type" value="Genomic_DNA"/>
</dbReference>
<organism evidence="1 2">
    <name type="scientific">Ligilactobacillus ruminis SPM0211</name>
    <dbReference type="NCBI Taxonomy" id="1040964"/>
    <lineage>
        <taxon>Bacteria</taxon>
        <taxon>Bacillati</taxon>
        <taxon>Bacillota</taxon>
        <taxon>Bacilli</taxon>
        <taxon>Lactobacillales</taxon>
        <taxon>Lactobacillaceae</taxon>
        <taxon>Ligilactobacillus</taxon>
    </lineage>
</organism>